<keyword evidence="2" id="KW-1185">Reference proteome</keyword>
<dbReference type="Proteomes" id="UP000245712">
    <property type="component" value="Unassembled WGS sequence"/>
</dbReference>
<sequence length="222" mass="25530">MKGRHAHCVAAFFSACYTPRERALAQSVTRVILTAHLSLAAITANSWQRENHYGRKGLFAEVMTSRSRLSEHDAQCAPTHRPWRNRRVKREKNRIDAYSQQPCRRALREVTNKTLRVVVHRRCADAFEEEALRMPSRRKVCGARRNGVLRRRGQASRFVAAGVRESEPGLKFAPVGKIIVRRTMTTSKRSKMLSFEGHIRRDFTVRKISKGFRMNLSDVVSE</sequence>
<protein>
    <submittedName>
        <fullName evidence="1">Uncharacterized protein</fullName>
    </submittedName>
</protein>
<dbReference type="PROSITE" id="PS51257">
    <property type="entry name" value="PROKAR_LIPOPROTEIN"/>
    <property type="match status" value="1"/>
</dbReference>
<proteinExistence type="predicted"/>
<dbReference type="EMBL" id="QEOB01000007">
    <property type="protein sequence ID" value="PVX83111.1"/>
    <property type="molecule type" value="Genomic_DNA"/>
</dbReference>
<evidence type="ECO:0000313" key="1">
    <source>
        <dbReference type="EMBL" id="PVX83111.1"/>
    </source>
</evidence>
<comment type="caution">
    <text evidence="1">The sequence shown here is derived from an EMBL/GenBank/DDBJ whole genome shotgun (WGS) entry which is preliminary data.</text>
</comment>
<name>A0ABX5KP11_9BURK</name>
<reference evidence="1 2" key="1">
    <citation type="submission" date="2018-05" db="EMBL/GenBank/DDBJ databases">
        <title>Genomic Encyclopedia of Type Strains, Phase IV (KMG-V): Genome sequencing to study the core and pangenomes of soil and plant-associated prokaryotes.</title>
        <authorList>
            <person name="Whitman W."/>
        </authorList>
    </citation>
    <scope>NUCLEOTIDE SEQUENCE [LARGE SCALE GENOMIC DNA]</scope>
    <source>
        <strain evidence="1 2">SCZa-39</strain>
    </source>
</reference>
<dbReference type="RefSeq" id="WP_165841900.1">
    <property type="nucleotide sequence ID" value="NZ_QEOB01000007.1"/>
</dbReference>
<organism evidence="1 2">
    <name type="scientific">Paraburkholderia unamae</name>
    <dbReference type="NCBI Taxonomy" id="219649"/>
    <lineage>
        <taxon>Bacteria</taxon>
        <taxon>Pseudomonadati</taxon>
        <taxon>Pseudomonadota</taxon>
        <taxon>Betaproteobacteria</taxon>
        <taxon>Burkholderiales</taxon>
        <taxon>Burkholderiaceae</taxon>
        <taxon>Paraburkholderia</taxon>
    </lineage>
</organism>
<accession>A0ABX5KP11</accession>
<evidence type="ECO:0000313" key="2">
    <source>
        <dbReference type="Proteomes" id="UP000245712"/>
    </source>
</evidence>
<gene>
    <name evidence="1" type="ORF">C7402_10717</name>
</gene>